<feature type="region of interest" description="Disordered" evidence="6">
    <location>
        <begin position="175"/>
        <end position="283"/>
    </location>
</feature>
<dbReference type="OrthoDB" id="26525at2759"/>
<name>A0A7I8VIA0_9ANNE</name>
<evidence type="ECO:0000313" key="8">
    <source>
        <dbReference type="EMBL" id="CAD5115767.1"/>
    </source>
</evidence>
<dbReference type="Proteomes" id="UP000549394">
    <property type="component" value="Unassembled WGS sequence"/>
</dbReference>
<comment type="caution">
    <text evidence="8">The sequence shown here is derived from an EMBL/GenBank/DDBJ whole genome shotgun (WGS) entry which is preliminary data.</text>
</comment>
<dbReference type="GO" id="GO:0005509">
    <property type="term" value="F:calcium ion binding"/>
    <property type="evidence" value="ECO:0007669"/>
    <property type="project" value="InterPro"/>
</dbReference>
<dbReference type="CDD" id="cd00051">
    <property type="entry name" value="EFh"/>
    <property type="match status" value="1"/>
</dbReference>
<organism evidence="8 9">
    <name type="scientific">Dimorphilus gyrociliatus</name>
    <dbReference type="NCBI Taxonomy" id="2664684"/>
    <lineage>
        <taxon>Eukaryota</taxon>
        <taxon>Metazoa</taxon>
        <taxon>Spiralia</taxon>
        <taxon>Lophotrochozoa</taxon>
        <taxon>Annelida</taxon>
        <taxon>Polychaeta</taxon>
        <taxon>Polychaeta incertae sedis</taxon>
        <taxon>Dinophilidae</taxon>
        <taxon>Dimorphilus</taxon>
    </lineage>
</organism>
<feature type="domain" description="EF-hand" evidence="7">
    <location>
        <begin position="433"/>
        <end position="468"/>
    </location>
</feature>
<dbReference type="SUPFAM" id="SSF47473">
    <property type="entry name" value="EF-hand"/>
    <property type="match status" value="1"/>
</dbReference>
<evidence type="ECO:0000313" key="9">
    <source>
        <dbReference type="Proteomes" id="UP000549394"/>
    </source>
</evidence>
<dbReference type="EMBL" id="CAJFCJ010000006">
    <property type="protein sequence ID" value="CAD5115767.1"/>
    <property type="molecule type" value="Genomic_DNA"/>
</dbReference>
<dbReference type="InterPro" id="IPR052266">
    <property type="entry name" value="Miro-EF-hand_domain"/>
</dbReference>
<evidence type="ECO:0000256" key="5">
    <source>
        <dbReference type="ARBA" id="ARBA00023136"/>
    </source>
</evidence>
<evidence type="ECO:0000256" key="2">
    <source>
        <dbReference type="ARBA" id="ARBA00022723"/>
    </source>
</evidence>
<protein>
    <submittedName>
        <fullName evidence="8">DgyrCDS4712</fullName>
    </submittedName>
</protein>
<sequence>MSSRRSRPAPAPRKPYSDDQNHIYECKAAYLVITDDIDDNLRSRKELIQALQQSGRNLTRRALDKYWKHDTSSISFEEFCKICKNEKQTKEDDLIKAFKKIDINGDGFITNDELYRVMTTRGERMTRDEVQEIIDDVDTNRDGKLNYEEFSHMILKTQQESIEFAKARLNKKEKRSKSSLSYSSKRDKEDNDKDLYLSADETKSDDSMRVSSDNEKRPARKFQSRNSAAAANDSSDLDVDDDDDDDDEDDDGDDIVIAGSSSKSTRHRSDRRESSGDRKDYGVVKFSSSLKTPTLSKPKGSQELERRGWYGCNRKGLFFAETNDVTTNHTYTFKTRETTKVFIALKSSLNWKDIIDTMLFIFDDRNHIVACSDEHDELGRIILSASLKPGVYTVVPHTFGYKFSKAERKQTRRSSRQVDLVKLERNAYRITDEFKTALSKIFEMNDLDSNGKMSKDEFFVYNIRTSGDICREEEWKVVEDNVTMEENEITRKGFFELNQMEADECEGDTDDLWVTLNSMGFNKQLELTKAHPFVLHVYQDNNKPTLTINHFEDKKSVNVGMDPVIFDKALSSYIRSKGQRKSLDDITIYVMEKEFNVLVVAINEGRKKKLNLDFNKSLNLAAIEEDLNFSLELSNGEQKIIDLFVENERRKWEFHLSAE</sequence>
<dbReference type="AlphaFoldDB" id="A0A7I8VIA0"/>
<dbReference type="PANTHER" id="PTHR46819:SF1">
    <property type="entry name" value="EF-HAND CALCIUM-BINDING DOMAIN-CONTAINING PROTEIN 7"/>
    <property type="match status" value="1"/>
</dbReference>
<evidence type="ECO:0000256" key="3">
    <source>
        <dbReference type="ARBA" id="ARBA00022737"/>
    </source>
</evidence>
<dbReference type="InterPro" id="IPR002048">
    <property type="entry name" value="EF_hand_dom"/>
</dbReference>
<feature type="domain" description="EF-hand" evidence="7">
    <location>
        <begin position="125"/>
        <end position="160"/>
    </location>
</feature>
<dbReference type="SMART" id="SM00054">
    <property type="entry name" value="EFh"/>
    <property type="match status" value="3"/>
</dbReference>
<gene>
    <name evidence="8" type="ORF">DGYR_LOCUS4471</name>
</gene>
<evidence type="ECO:0000259" key="7">
    <source>
        <dbReference type="PROSITE" id="PS50222"/>
    </source>
</evidence>
<keyword evidence="3" id="KW-0677">Repeat</keyword>
<evidence type="ECO:0000256" key="1">
    <source>
        <dbReference type="ARBA" id="ARBA00004370"/>
    </source>
</evidence>
<feature type="compositionally biased region" description="Acidic residues" evidence="6">
    <location>
        <begin position="235"/>
        <end position="254"/>
    </location>
</feature>
<dbReference type="InterPro" id="IPR011992">
    <property type="entry name" value="EF-hand-dom_pair"/>
</dbReference>
<dbReference type="GO" id="GO:1903569">
    <property type="term" value="P:positive regulation of protein localization to ciliary membrane"/>
    <property type="evidence" value="ECO:0007669"/>
    <property type="project" value="TreeGrafter"/>
</dbReference>
<feature type="compositionally biased region" description="Basic and acidic residues" evidence="6">
    <location>
        <begin position="184"/>
        <end position="217"/>
    </location>
</feature>
<accession>A0A7I8VIA0</accession>
<comment type="subcellular location">
    <subcellularLocation>
        <location evidence="1">Membrane</location>
    </subcellularLocation>
</comment>
<keyword evidence="4" id="KW-0106">Calcium</keyword>
<evidence type="ECO:0000256" key="4">
    <source>
        <dbReference type="ARBA" id="ARBA00022837"/>
    </source>
</evidence>
<keyword evidence="5" id="KW-0472">Membrane</keyword>
<dbReference type="PROSITE" id="PS50222">
    <property type="entry name" value="EF_HAND_2"/>
    <property type="match status" value="3"/>
</dbReference>
<proteinExistence type="predicted"/>
<dbReference type="Pfam" id="PF13499">
    <property type="entry name" value="EF-hand_7"/>
    <property type="match status" value="1"/>
</dbReference>
<reference evidence="8 9" key="1">
    <citation type="submission" date="2020-08" db="EMBL/GenBank/DDBJ databases">
        <authorList>
            <person name="Hejnol A."/>
        </authorList>
    </citation>
    <scope>NUCLEOTIDE SEQUENCE [LARGE SCALE GENOMIC DNA]</scope>
</reference>
<dbReference type="Gene3D" id="1.10.238.10">
    <property type="entry name" value="EF-hand"/>
    <property type="match status" value="2"/>
</dbReference>
<dbReference type="GO" id="GO:0098797">
    <property type="term" value="C:plasma membrane protein complex"/>
    <property type="evidence" value="ECO:0007669"/>
    <property type="project" value="TreeGrafter"/>
</dbReference>
<feature type="domain" description="EF-hand" evidence="7">
    <location>
        <begin position="89"/>
        <end position="124"/>
    </location>
</feature>
<keyword evidence="9" id="KW-1185">Reference proteome</keyword>
<dbReference type="GO" id="GO:0060170">
    <property type="term" value="C:ciliary membrane"/>
    <property type="evidence" value="ECO:0007669"/>
    <property type="project" value="TreeGrafter"/>
</dbReference>
<feature type="compositionally biased region" description="Basic and acidic residues" evidence="6">
    <location>
        <begin position="270"/>
        <end position="282"/>
    </location>
</feature>
<keyword evidence="2" id="KW-0479">Metal-binding</keyword>
<dbReference type="PANTHER" id="PTHR46819">
    <property type="entry name" value="EF-HAND CALCIUM-BINDING DOMAIN-CONTAINING PROTEIN 7"/>
    <property type="match status" value="1"/>
</dbReference>
<dbReference type="FunFam" id="1.10.238.10:FF:000003">
    <property type="entry name" value="Calmodulin A"/>
    <property type="match status" value="1"/>
</dbReference>
<dbReference type="PROSITE" id="PS00018">
    <property type="entry name" value="EF_HAND_1"/>
    <property type="match status" value="3"/>
</dbReference>
<dbReference type="InterPro" id="IPR018247">
    <property type="entry name" value="EF_Hand_1_Ca_BS"/>
</dbReference>
<evidence type="ECO:0000256" key="6">
    <source>
        <dbReference type="SAM" id="MobiDB-lite"/>
    </source>
</evidence>